<feature type="compositionally biased region" description="Basic and acidic residues" evidence="1">
    <location>
        <begin position="138"/>
        <end position="152"/>
    </location>
</feature>
<evidence type="ECO:0000313" key="3">
    <source>
        <dbReference type="Proteomes" id="UP000002698"/>
    </source>
</evidence>
<dbReference type="KEGG" id="nph:NP_2330A"/>
<dbReference type="AlphaFoldDB" id="A0A1U7EW13"/>
<dbReference type="RefSeq" id="WP_011322883.1">
    <property type="nucleotide sequence ID" value="NC_007426.1"/>
</dbReference>
<feature type="compositionally biased region" description="Basic and acidic residues" evidence="1">
    <location>
        <begin position="163"/>
        <end position="174"/>
    </location>
</feature>
<dbReference type="EMBL" id="CR936257">
    <property type="protein sequence ID" value="CAI49256.1"/>
    <property type="molecule type" value="Genomic_DNA"/>
</dbReference>
<accession>A0A1U7EW13</accession>
<reference evidence="2 3" key="1">
    <citation type="journal article" date="2005" name="Genome Res.">
        <title>Living with two extremes: conclusions from the genome sequence of Natronomonas pharaonis.</title>
        <authorList>
            <person name="Falb M."/>
            <person name="Pfeiffer F."/>
            <person name="Palm P."/>
            <person name="Rodewald K."/>
            <person name="Hickmann V."/>
            <person name="Tittor J."/>
            <person name="Oesterhelt D."/>
        </authorList>
    </citation>
    <scope>NUCLEOTIDE SEQUENCE [LARGE SCALE GENOMIC DNA]</scope>
    <source>
        <strain evidence="3">ATCC 35678 / DSM 2160 / CIP 103997 / JCM 8858 / NBRC 14720 / NCIMB 2260 / Gabara</strain>
    </source>
</reference>
<dbReference type="STRING" id="348780.NP_2330A"/>
<dbReference type="OrthoDB" id="180701at2157"/>
<protein>
    <recommendedName>
        <fullName evidence="4">Ribbon-helix-helix protein CopG domain-containing protein</fullName>
    </recommendedName>
</protein>
<evidence type="ECO:0000313" key="2">
    <source>
        <dbReference type="EMBL" id="CAI49256.1"/>
    </source>
</evidence>
<dbReference type="EnsemblBacteria" id="CAI49256">
    <property type="protein sequence ID" value="CAI49256"/>
    <property type="gene ID" value="NP_2330A"/>
</dbReference>
<proteinExistence type="predicted"/>
<feature type="region of interest" description="Disordered" evidence="1">
    <location>
        <begin position="138"/>
        <end position="174"/>
    </location>
</feature>
<evidence type="ECO:0008006" key="4">
    <source>
        <dbReference type="Google" id="ProtNLM"/>
    </source>
</evidence>
<gene>
    <name evidence="2" type="ordered locus">NP_2330A</name>
</gene>
<dbReference type="eggNOG" id="arCOG09043">
    <property type="taxonomic scope" value="Archaea"/>
</dbReference>
<dbReference type="Proteomes" id="UP000002698">
    <property type="component" value="Chromosome"/>
</dbReference>
<keyword evidence="3" id="KW-1185">Reference proteome</keyword>
<dbReference type="GO" id="GO:0006355">
    <property type="term" value="P:regulation of DNA-templated transcription"/>
    <property type="evidence" value="ECO:0007669"/>
    <property type="project" value="InterPro"/>
</dbReference>
<dbReference type="GeneID" id="3701408"/>
<dbReference type="InterPro" id="IPR013321">
    <property type="entry name" value="Arc_rbn_hlx_hlx"/>
</dbReference>
<dbReference type="HOGENOM" id="CLU_1222557_0_0_2"/>
<organism evidence="2 3">
    <name type="scientific">Natronomonas pharaonis (strain ATCC 35678 / DSM 2160 / CIP 103997 / JCM 8858 / NBRC 14720 / NCIMB 2260 / Gabara)</name>
    <name type="common">Halobacterium pharaonis</name>
    <dbReference type="NCBI Taxonomy" id="348780"/>
    <lineage>
        <taxon>Archaea</taxon>
        <taxon>Methanobacteriati</taxon>
        <taxon>Methanobacteriota</taxon>
        <taxon>Stenosarchaea group</taxon>
        <taxon>Halobacteria</taxon>
        <taxon>Halobacteriales</taxon>
        <taxon>Natronomonadaceae</taxon>
        <taxon>Natronomonas</taxon>
    </lineage>
</organism>
<dbReference type="Gene3D" id="1.10.1220.10">
    <property type="entry name" value="Met repressor-like"/>
    <property type="match status" value="1"/>
</dbReference>
<evidence type="ECO:0000256" key="1">
    <source>
        <dbReference type="SAM" id="MobiDB-lite"/>
    </source>
</evidence>
<name>A0A1U7EW13_NATPD</name>
<sequence>MSKDIEQNPTRISVNPKSAFDVGELDDIADDKDMSRAALLREIIGDYVDEHTDDDGEVTNPDLAKPEHPDLRDAFMTLLDVSDHPRGPRRISVDEAEDALYSTDCAKSSVRRRYLEPLREDGYIAVKCGRITVRRRTVEEVERRQETADRQADTLAKSEPTNDDDRGDGPVMDELDKEHRKLIKSRRADIDPALDVIGWACENTVWDHGNQTAVRADGGEVTNDGE</sequence>